<protein>
    <recommendedName>
        <fullName evidence="2">histidine kinase</fullName>
        <ecNumber evidence="2">2.7.13.3</ecNumber>
    </recommendedName>
</protein>
<reference evidence="15" key="1">
    <citation type="submission" date="2016-10" db="EMBL/GenBank/DDBJ databases">
        <authorList>
            <person name="Varghese N."/>
            <person name="Submissions S."/>
        </authorList>
    </citation>
    <scope>NUCLEOTIDE SEQUENCE [LARGE SCALE GENOMIC DNA]</scope>
    <source>
        <strain evidence="15">DSM 44718</strain>
    </source>
</reference>
<feature type="transmembrane region" description="Helical" evidence="11">
    <location>
        <begin position="118"/>
        <end position="137"/>
    </location>
</feature>
<dbReference type="Gene3D" id="3.30.565.10">
    <property type="entry name" value="Histidine kinase-like ATPase, C-terminal domain"/>
    <property type="match status" value="1"/>
</dbReference>
<evidence type="ECO:0000256" key="3">
    <source>
        <dbReference type="ARBA" id="ARBA00022553"/>
    </source>
</evidence>
<evidence type="ECO:0000313" key="14">
    <source>
        <dbReference type="EMBL" id="SDZ33614.1"/>
    </source>
</evidence>
<keyword evidence="7" id="KW-0067">ATP-binding</keyword>
<keyword evidence="15" id="KW-1185">Reference proteome</keyword>
<keyword evidence="4" id="KW-0808">Transferase</keyword>
<feature type="transmembrane region" description="Helical" evidence="11">
    <location>
        <begin position="95"/>
        <end position="111"/>
    </location>
</feature>
<keyword evidence="3" id="KW-0597">Phosphoprotein</keyword>
<evidence type="ECO:0000256" key="5">
    <source>
        <dbReference type="ARBA" id="ARBA00022741"/>
    </source>
</evidence>
<dbReference type="InterPro" id="IPR036890">
    <property type="entry name" value="HATPase_C_sf"/>
</dbReference>
<feature type="region of interest" description="Disordered" evidence="10">
    <location>
        <begin position="376"/>
        <end position="404"/>
    </location>
</feature>
<keyword evidence="8" id="KW-0902">Two-component regulatory system</keyword>
<evidence type="ECO:0000256" key="11">
    <source>
        <dbReference type="SAM" id="Phobius"/>
    </source>
</evidence>
<dbReference type="EC" id="2.7.13.3" evidence="2"/>
<evidence type="ECO:0000256" key="4">
    <source>
        <dbReference type="ARBA" id="ARBA00022679"/>
    </source>
</evidence>
<keyword evidence="5" id="KW-0547">Nucleotide-binding</keyword>
<dbReference type="GO" id="GO:0005524">
    <property type="term" value="F:ATP binding"/>
    <property type="evidence" value="ECO:0007669"/>
    <property type="project" value="UniProtKB-KW"/>
</dbReference>
<evidence type="ECO:0000256" key="7">
    <source>
        <dbReference type="ARBA" id="ARBA00022840"/>
    </source>
</evidence>
<dbReference type="PANTHER" id="PTHR24421">
    <property type="entry name" value="NITRATE/NITRITE SENSOR PROTEIN NARX-RELATED"/>
    <property type="match status" value="1"/>
</dbReference>
<dbReference type="Proteomes" id="UP000199632">
    <property type="component" value="Unassembled WGS sequence"/>
</dbReference>
<accession>A0A1H3S6T7</accession>
<evidence type="ECO:0000256" key="8">
    <source>
        <dbReference type="ARBA" id="ARBA00023012"/>
    </source>
</evidence>
<dbReference type="Gene3D" id="1.20.5.1930">
    <property type="match status" value="1"/>
</dbReference>
<dbReference type="EMBL" id="FNQB01000002">
    <property type="protein sequence ID" value="SDZ33614.1"/>
    <property type="molecule type" value="Genomic_DNA"/>
</dbReference>
<keyword evidence="11" id="KW-1133">Transmembrane helix</keyword>
<feature type="coiled-coil region" evidence="9">
    <location>
        <begin position="176"/>
        <end position="210"/>
    </location>
</feature>
<evidence type="ECO:0000256" key="9">
    <source>
        <dbReference type="SAM" id="Coils"/>
    </source>
</evidence>
<dbReference type="GO" id="GO:0016020">
    <property type="term" value="C:membrane"/>
    <property type="evidence" value="ECO:0007669"/>
    <property type="project" value="InterPro"/>
</dbReference>
<evidence type="ECO:0000256" key="2">
    <source>
        <dbReference type="ARBA" id="ARBA00012438"/>
    </source>
</evidence>
<dbReference type="RefSeq" id="WP_090796374.1">
    <property type="nucleotide sequence ID" value="NZ_BOND01000020.1"/>
</dbReference>
<dbReference type="STRING" id="137265.SAMN05421684_4628"/>
<feature type="transmembrane region" description="Helical" evidence="11">
    <location>
        <begin position="149"/>
        <end position="167"/>
    </location>
</feature>
<dbReference type="GO" id="GO:0000155">
    <property type="term" value="F:phosphorelay sensor kinase activity"/>
    <property type="evidence" value="ECO:0007669"/>
    <property type="project" value="InterPro"/>
</dbReference>
<proteinExistence type="predicted"/>
<keyword evidence="6 14" id="KW-0418">Kinase</keyword>
<dbReference type="SUPFAM" id="SSF55874">
    <property type="entry name" value="ATPase domain of HSP90 chaperone/DNA topoisomerase II/histidine kinase"/>
    <property type="match status" value="1"/>
</dbReference>
<dbReference type="AlphaFoldDB" id="A0A1H3S6T7"/>
<dbReference type="GO" id="GO:0046983">
    <property type="term" value="F:protein dimerization activity"/>
    <property type="evidence" value="ECO:0007669"/>
    <property type="project" value="InterPro"/>
</dbReference>
<keyword evidence="11" id="KW-0472">Membrane</keyword>
<feature type="domain" description="Histidine kinase/HSP90-like ATPase" evidence="12">
    <location>
        <begin position="310"/>
        <end position="398"/>
    </location>
</feature>
<evidence type="ECO:0000256" key="10">
    <source>
        <dbReference type="SAM" id="MobiDB-lite"/>
    </source>
</evidence>
<organism evidence="14 15">
    <name type="scientific">Asanoa ishikariensis</name>
    <dbReference type="NCBI Taxonomy" id="137265"/>
    <lineage>
        <taxon>Bacteria</taxon>
        <taxon>Bacillati</taxon>
        <taxon>Actinomycetota</taxon>
        <taxon>Actinomycetes</taxon>
        <taxon>Micromonosporales</taxon>
        <taxon>Micromonosporaceae</taxon>
        <taxon>Asanoa</taxon>
    </lineage>
</organism>
<comment type="catalytic activity">
    <reaction evidence="1">
        <text>ATP + protein L-histidine = ADP + protein N-phospho-L-histidine.</text>
        <dbReference type="EC" id="2.7.13.3"/>
    </reaction>
</comment>
<dbReference type="InterPro" id="IPR003594">
    <property type="entry name" value="HATPase_dom"/>
</dbReference>
<name>A0A1H3S6T7_9ACTN</name>
<evidence type="ECO:0000259" key="13">
    <source>
        <dbReference type="Pfam" id="PF07730"/>
    </source>
</evidence>
<dbReference type="CDD" id="cd16917">
    <property type="entry name" value="HATPase_UhpB-NarQ-NarX-like"/>
    <property type="match status" value="1"/>
</dbReference>
<dbReference type="Pfam" id="PF02518">
    <property type="entry name" value="HATPase_c"/>
    <property type="match status" value="1"/>
</dbReference>
<evidence type="ECO:0000256" key="6">
    <source>
        <dbReference type="ARBA" id="ARBA00022777"/>
    </source>
</evidence>
<keyword evidence="11" id="KW-0812">Transmembrane</keyword>
<evidence type="ECO:0000256" key="1">
    <source>
        <dbReference type="ARBA" id="ARBA00000085"/>
    </source>
</evidence>
<gene>
    <name evidence="14" type="ORF">SAMN05421684_4628</name>
</gene>
<dbReference type="PANTHER" id="PTHR24421:SF10">
    <property type="entry name" value="NITRATE_NITRITE SENSOR PROTEIN NARQ"/>
    <property type="match status" value="1"/>
</dbReference>
<dbReference type="InterPro" id="IPR050482">
    <property type="entry name" value="Sensor_HK_TwoCompSys"/>
</dbReference>
<evidence type="ECO:0000259" key="12">
    <source>
        <dbReference type="Pfam" id="PF02518"/>
    </source>
</evidence>
<keyword evidence="9" id="KW-0175">Coiled coil</keyword>
<dbReference type="InterPro" id="IPR011712">
    <property type="entry name" value="Sig_transdc_His_kin_sub3_dim/P"/>
</dbReference>
<dbReference type="OrthoDB" id="227596at2"/>
<evidence type="ECO:0000313" key="15">
    <source>
        <dbReference type="Proteomes" id="UP000199632"/>
    </source>
</evidence>
<feature type="domain" description="Signal transduction histidine kinase subgroup 3 dimerisation and phosphoacceptor" evidence="13">
    <location>
        <begin position="202"/>
        <end position="268"/>
    </location>
</feature>
<sequence>MHAPQDAWPRAPWARPGSERRYGRHGTGLATLVSLVQVIGAQAAAREVHAELGYPRAALLLVASVALAWRRQAPLPVLAVVLTATLGYAFSGHPYGPFFLAATAAYFAAVAQGRRVPALVLSATAVTAYIACGWWFLGALDVLDSSAVTPRHAVVAGAWLVAVLAAGEFSRGHRAQRAALARMRAEQRRIQEEQERRQASEERLRIARELHDVLGHHLSLINVQAGVGLHLIDQRPEQAREALTVIKSASAEALREVRSVLAALRPAEEAAPRTPAPGLDRLDELTSGAGFPVETTVTGAARPLPAEVDRAAFRIVQEALTNVRRHAGPAASATVSVAYEPGQVTVSVSDDGPPPGPAGEGGNGIAGMRARAIALGGTLTAGPDPGGSGWRVEAVLPDSGQSDR</sequence>
<dbReference type="Pfam" id="PF07730">
    <property type="entry name" value="HisKA_3"/>
    <property type="match status" value="1"/>
</dbReference>